<feature type="domain" description="Fumarylacetoacetase-like C-terminal" evidence="2">
    <location>
        <begin position="15"/>
        <end position="194"/>
    </location>
</feature>
<evidence type="ECO:0000313" key="3">
    <source>
        <dbReference type="EMBL" id="GAM65294.1"/>
    </source>
</evidence>
<reference evidence="3 4" key="2">
    <citation type="submission" date="2015-01" db="EMBL/GenBank/DDBJ databases">
        <authorList>
            <consortium name="NBRP consortium"/>
            <person name="Sawabe T."/>
            <person name="Meirelles P."/>
            <person name="Feng G."/>
            <person name="Sayaka M."/>
            <person name="Hattori M."/>
            <person name="Ohkuma M."/>
        </authorList>
    </citation>
    <scope>NUCLEOTIDE SEQUENCE [LARGE SCALE GENOMIC DNA]</scope>
    <source>
        <strain evidence="3 4">JCM19232</strain>
    </source>
</reference>
<comment type="caution">
    <text evidence="3">The sequence shown here is derived from an EMBL/GenBank/DDBJ whole genome shotgun (WGS) entry which is preliminary data.</text>
</comment>
<dbReference type="GO" id="GO:0018773">
    <property type="term" value="F:acetylpyruvate hydrolase activity"/>
    <property type="evidence" value="ECO:0007669"/>
    <property type="project" value="TreeGrafter"/>
</dbReference>
<evidence type="ECO:0000256" key="1">
    <source>
        <dbReference type="ARBA" id="ARBA00022723"/>
    </source>
</evidence>
<dbReference type="PANTHER" id="PTHR11820">
    <property type="entry name" value="ACYLPYRUVASE"/>
    <property type="match status" value="1"/>
</dbReference>
<dbReference type="InterPro" id="IPR036663">
    <property type="entry name" value="Fumarylacetoacetase_C_sf"/>
</dbReference>
<dbReference type="PANTHER" id="PTHR11820:SF7">
    <property type="entry name" value="ACYLPYRUVASE FAHD1, MITOCHONDRIAL"/>
    <property type="match status" value="1"/>
</dbReference>
<evidence type="ECO:0000313" key="4">
    <source>
        <dbReference type="Proteomes" id="UP000031670"/>
    </source>
</evidence>
<proteinExistence type="predicted"/>
<dbReference type="InterPro" id="IPR011234">
    <property type="entry name" value="Fumarylacetoacetase-like_C"/>
</dbReference>
<dbReference type="Proteomes" id="UP000031670">
    <property type="component" value="Unassembled WGS sequence"/>
</dbReference>
<protein>
    <submittedName>
        <fullName evidence="3">2-keto-4-pentenoate hydratase</fullName>
    </submittedName>
</protein>
<dbReference type="SUPFAM" id="SSF56529">
    <property type="entry name" value="FAH"/>
    <property type="match status" value="1"/>
</dbReference>
<dbReference type="Pfam" id="PF01557">
    <property type="entry name" value="FAA_hydrolase"/>
    <property type="match status" value="1"/>
</dbReference>
<dbReference type="GO" id="GO:0046872">
    <property type="term" value="F:metal ion binding"/>
    <property type="evidence" value="ECO:0007669"/>
    <property type="project" value="UniProtKB-KW"/>
</dbReference>
<evidence type="ECO:0000259" key="2">
    <source>
        <dbReference type="Pfam" id="PF01557"/>
    </source>
</evidence>
<dbReference type="EMBL" id="BBSA01000018">
    <property type="protein sequence ID" value="GAM65294.1"/>
    <property type="molecule type" value="Genomic_DNA"/>
</dbReference>
<organism evidence="3 4">
    <name type="scientific">Vibrio ishigakensis</name>
    <dbReference type="NCBI Taxonomy" id="1481914"/>
    <lineage>
        <taxon>Bacteria</taxon>
        <taxon>Pseudomonadati</taxon>
        <taxon>Pseudomonadota</taxon>
        <taxon>Gammaproteobacteria</taxon>
        <taxon>Vibrionales</taxon>
        <taxon>Vibrionaceae</taxon>
        <taxon>Vibrio</taxon>
    </lineage>
</organism>
<name>A0A0B8PRK3_9VIBR</name>
<sequence length="202" mass="22197">MEKVYLNGSAIAPAKLVCIGRNYVEHISELGNEIPDQMVVFNKPNSSITSVLKSGTEEPIHYEAELCFVMKNNEFVGVGLGLDLTKRESQSRLKAKGLPWERAKAFDGSALFSDFVDFSNLDDLSLELSIDDVLIQQGGVELMMYPPLVIQKELSSFMHLQDGDVLMTGTPKGVGVVNKGSTFKGKVLEKGETLVEVVWIAQ</sequence>
<dbReference type="Gene3D" id="3.90.850.10">
    <property type="entry name" value="Fumarylacetoacetase-like, C-terminal domain"/>
    <property type="match status" value="1"/>
</dbReference>
<accession>A0A0B8PRK3</accession>
<dbReference type="AlphaFoldDB" id="A0A0B8PRK3"/>
<reference evidence="3 4" key="1">
    <citation type="submission" date="2015-01" db="EMBL/GenBank/DDBJ databases">
        <title>Vibrio sp. C5 JCM 19232 whole genome shotgun sequence.</title>
        <authorList>
            <person name="Sawabe T."/>
            <person name="Meirelles P."/>
            <person name="Feng G."/>
            <person name="Sayaka M."/>
            <person name="Hattori M."/>
            <person name="Ohkuma M."/>
        </authorList>
    </citation>
    <scope>NUCLEOTIDE SEQUENCE [LARGE SCALE GENOMIC DNA]</scope>
    <source>
        <strain evidence="3 4">JCM19232</strain>
    </source>
</reference>
<keyword evidence="1" id="KW-0479">Metal-binding</keyword>
<gene>
    <name evidence="3" type="ORF">JCM19232_4259</name>
</gene>